<feature type="domain" description="RWP-RK" evidence="8">
    <location>
        <begin position="1"/>
        <end position="74"/>
    </location>
</feature>
<dbReference type="EMBL" id="LODT01000041">
    <property type="protein sequence ID" value="KYQ89275.1"/>
    <property type="molecule type" value="Genomic_DNA"/>
</dbReference>
<dbReference type="Proteomes" id="UP000076078">
    <property type="component" value="Unassembled WGS sequence"/>
</dbReference>
<keyword evidence="10" id="KW-1185">Reference proteome</keyword>
<dbReference type="InterPro" id="IPR044607">
    <property type="entry name" value="RKD-like"/>
</dbReference>
<accession>A0A151Z5Q2</accession>
<dbReference type="AlphaFoldDB" id="A0A151Z5Q2"/>
<evidence type="ECO:0000256" key="3">
    <source>
        <dbReference type="ARBA" id="ARBA00023054"/>
    </source>
</evidence>
<evidence type="ECO:0000256" key="5">
    <source>
        <dbReference type="ARBA" id="ARBA00023163"/>
    </source>
</evidence>
<comment type="function">
    <text evidence="1">Putative transcription factor.</text>
</comment>
<evidence type="ECO:0000313" key="10">
    <source>
        <dbReference type="Proteomes" id="UP000076078"/>
    </source>
</evidence>
<dbReference type="OMA" id="NANPLRW"/>
<evidence type="ECO:0000256" key="6">
    <source>
        <dbReference type="ARBA" id="ARBA00023242"/>
    </source>
</evidence>
<dbReference type="GO" id="GO:0003677">
    <property type="term" value="F:DNA binding"/>
    <property type="evidence" value="ECO:0007669"/>
    <property type="project" value="UniProtKB-KW"/>
</dbReference>
<proteinExistence type="predicted"/>
<organism evidence="9 10">
    <name type="scientific">Tieghemostelium lacteum</name>
    <name type="common">Slime mold</name>
    <name type="synonym">Dictyostelium lacteum</name>
    <dbReference type="NCBI Taxonomy" id="361077"/>
    <lineage>
        <taxon>Eukaryota</taxon>
        <taxon>Amoebozoa</taxon>
        <taxon>Evosea</taxon>
        <taxon>Eumycetozoa</taxon>
        <taxon>Dictyostelia</taxon>
        <taxon>Dictyosteliales</taxon>
        <taxon>Raperosteliaceae</taxon>
        <taxon>Tieghemostelium</taxon>
    </lineage>
</organism>
<feature type="region of interest" description="Disordered" evidence="7">
    <location>
        <begin position="245"/>
        <end position="264"/>
    </location>
</feature>
<sequence length="436" mass="49730">MPQTTTIGFEQLSKYFHLPINDVAKELGICATMLKKICRRNSIPRWPHRKIKSLNKMIENLESSLQNNPSEAEECIKQEITILKNKKTLIMKNPSILASNAQKRTSLMGSTSGDNEHGKPVKKSSVKQEQPESSQNNNILLLNTASSSTPQNNASPQSSNTGSNDMIKLSFSHNSQSLQLPLPSHQISPPQQQPQQPQQQQQQQQSQPQQSQQQTNFSINHLLTPAYSAPLTSFLLEDEDQLPQQQPLHQQAQHHQVESPQQTTTTYITTTTQGAPHSISYQHQNPTMQQQRSEQNDMSWYQAPMNPYLASTPMYQTQVVTAHPDYFTLPKLNIVEGANSMNQQIIQSQQGPYITSQIPQYHHQTHHQQHHHQQHHQLPLPHQTMQQNQQNQSKVIYMKSAPTPPQNYIQTIIPNPPQSLRWMVSDHDKINISRKM</sequence>
<keyword evidence="5" id="KW-0804">Transcription</keyword>
<feature type="compositionally biased region" description="Polar residues" evidence="7">
    <location>
        <begin position="104"/>
        <end position="113"/>
    </location>
</feature>
<dbReference type="PANTHER" id="PTHR46373">
    <property type="entry name" value="PROTEIN RKD4"/>
    <property type="match status" value="1"/>
</dbReference>
<dbReference type="InterPro" id="IPR003035">
    <property type="entry name" value="RWP-RK_dom"/>
</dbReference>
<dbReference type="PANTHER" id="PTHR46373:SF2">
    <property type="entry name" value="RWP-RK DOMAIN-CONTAINING PROTEIN"/>
    <property type="match status" value="1"/>
</dbReference>
<evidence type="ECO:0000256" key="1">
    <source>
        <dbReference type="ARBA" id="ARBA00004049"/>
    </source>
</evidence>
<dbReference type="STRING" id="361077.A0A151Z5Q2"/>
<evidence type="ECO:0000256" key="7">
    <source>
        <dbReference type="SAM" id="MobiDB-lite"/>
    </source>
</evidence>
<feature type="compositionally biased region" description="Low complexity" evidence="7">
    <location>
        <begin position="175"/>
        <end position="214"/>
    </location>
</feature>
<dbReference type="InParanoid" id="A0A151Z5Q2"/>
<evidence type="ECO:0000256" key="4">
    <source>
        <dbReference type="ARBA" id="ARBA00023125"/>
    </source>
</evidence>
<reference evidence="9 10" key="1">
    <citation type="submission" date="2015-12" db="EMBL/GenBank/DDBJ databases">
        <title>Dictyostelia acquired genes for synthesis and detection of signals that induce cell-type specialization by lateral gene transfer from prokaryotes.</title>
        <authorList>
            <person name="Gloeckner G."/>
            <person name="Schaap P."/>
        </authorList>
    </citation>
    <scope>NUCLEOTIDE SEQUENCE [LARGE SCALE GENOMIC DNA]</scope>
    <source>
        <strain evidence="9 10">TK</strain>
    </source>
</reference>
<keyword evidence="6" id="KW-0539">Nucleus</keyword>
<feature type="compositionally biased region" description="Polar residues" evidence="7">
    <location>
        <begin position="127"/>
        <end position="164"/>
    </location>
</feature>
<dbReference type="Pfam" id="PF02042">
    <property type="entry name" value="RWP-RK"/>
    <property type="match status" value="1"/>
</dbReference>
<gene>
    <name evidence="9" type="ORF">DLAC_09934</name>
</gene>
<protein>
    <submittedName>
        <fullName evidence="9">RWP-RK domain-containing protein</fullName>
    </submittedName>
</protein>
<keyword evidence="4" id="KW-0238">DNA-binding</keyword>
<keyword evidence="2" id="KW-0805">Transcription regulation</keyword>
<feature type="region of interest" description="Disordered" evidence="7">
    <location>
        <begin position="104"/>
        <end position="214"/>
    </location>
</feature>
<evidence type="ECO:0000259" key="8">
    <source>
        <dbReference type="PROSITE" id="PS51519"/>
    </source>
</evidence>
<dbReference type="PROSITE" id="PS51519">
    <property type="entry name" value="RWP_RK"/>
    <property type="match status" value="1"/>
</dbReference>
<keyword evidence="3" id="KW-0175">Coiled coil</keyword>
<evidence type="ECO:0000256" key="2">
    <source>
        <dbReference type="ARBA" id="ARBA00023015"/>
    </source>
</evidence>
<dbReference type="OrthoDB" id="6270329at2759"/>
<name>A0A151Z5Q2_TIELA</name>
<evidence type="ECO:0000313" key="9">
    <source>
        <dbReference type="EMBL" id="KYQ89275.1"/>
    </source>
</evidence>
<dbReference type="GO" id="GO:0003700">
    <property type="term" value="F:DNA-binding transcription factor activity"/>
    <property type="evidence" value="ECO:0007669"/>
    <property type="project" value="InterPro"/>
</dbReference>
<comment type="caution">
    <text evidence="9">The sequence shown here is derived from an EMBL/GenBank/DDBJ whole genome shotgun (WGS) entry which is preliminary data.</text>
</comment>
<feature type="compositionally biased region" description="Low complexity" evidence="7">
    <location>
        <begin position="245"/>
        <end position="254"/>
    </location>
</feature>